<dbReference type="RefSeq" id="WP_012940821.1">
    <property type="nucleotide sequence ID" value="NC_013741.1"/>
</dbReference>
<evidence type="ECO:0000256" key="3">
    <source>
        <dbReference type="ARBA" id="ARBA00023004"/>
    </source>
</evidence>
<dbReference type="PROSITE" id="PS51918">
    <property type="entry name" value="RADICAL_SAM"/>
    <property type="match status" value="1"/>
</dbReference>
<dbReference type="InterPro" id="IPR006638">
    <property type="entry name" value="Elp3/MiaA/NifB-like_rSAM"/>
</dbReference>
<dbReference type="SUPFAM" id="SSF102114">
    <property type="entry name" value="Radical SAM enzymes"/>
    <property type="match status" value="1"/>
</dbReference>
<dbReference type="SFLD" id="SFLDG01067">
    <property type="entry name" value="SPASM/twitch_domain_containing"/>
    <property type="match status" value="1"/>
</dbReference>
<dbReference type="InterPro" id="IPR007197">
    <property type="entry name" value="rSAM"/>
</dbReference>
<dbReference type="PANTHER" id="PTHR11228">
    <property type="entry name" value="RADICAL SAM DOMAIN PROTEIN"/>
    <property type="match status" value="1"/>
</dbReference>
<dbReference type="KEGG" id="apo:Arcpr_1437"/>
<dbReference type="OrthoDB" id="371936at2157"/>
<reference evidence="6 7" key="1">
    <citation type="journal article" date="2010" name="Stand. Genomic Sci.">
        <title>Complete genome sequence of Archaeoglobus profundus type strain (AV18).</title>
        <authorList>
            <person name="von Jan M."/>
            <person name="Lapidus A."/>
            <person name="Del Rio T.G."/>
            <person name="Copeland A."/>
            <person name="Tice H."/>
            <person name="Cheng J.F."/>
            <person name="Lucas S."/>
            <person name="Chen F."/>
            <person name="Nolan M."/>
            <person name="Goodwin L."/>
            <person name="Han C."/>
            <person name="Pitluck S."/>
            <person name="Liolios K."/>
            <person name="Ivanova N."/>
            <person name="Mavromatis K."/>
            <person name="Ovchinnikova G."/>
            <person name="Chertkov O."/>
            <person name="Pati A."/>
            <person name="Chen A."/>
            <person name="Palaniappan K."/>
            <person name="Land M."/>
            <person name="Hauser L."/>
            <person name="Chang Y.J."/>
            <person name="Jeffries C.D."/>
            <person name="Saunders E."/>
            <person name="Brettin T."/>
            <person name="Detter J.C."/>
            <person name="Chain P."/>
            <person name="Eichinger K."/>
            <person name="Huber H."/>
            <person name="Spring S."/>
            <person name="Rohde M."/>
            <person name="Goker M."/>
            <person name="Wirth R."/>
            <person name="Woyke T."/>
            <person name="Bristow J."/>
            <person name="Eisen J.A."/>
            <person name="Markowitz V."/>
            <person name="Hugenholtz P."/>
            <person name="Kyrpides N.C."/>
            <person name="Klenk H.P."/>
        </authorList>
    </citation>
    <scope>NUCLEOTIDE SEQUENCE [LARGE SCALE GENOMIC DNA]</scope>
    <source>
        <strain evidence="7">DSM 5631 / JCM 9629 / NBRC 100127 / Av18</strain>
    </source>
</reference>
<accession>D2REE1</accession>
<dbReference type="InterPro" id="IPR040088">
    <property type="entry name" value="MJ0103-like"/>
</dbReference>
<gene>
    <name evidence="6" type="ordered locus">Arcpr_1437</name>
</gene>
<keyword evidence="2" id="KW-0479">Metal-binding</keyword>
<sequence length="382" mass="44147">MLKEFEERGEKVFLIRNLIEVRIPKKTYDKLIKRYSKEYIISFAEEKTVLNYITKRPLYFITRESGIPLLGYNAFGLIDRGTNLIQVRPITGCNFNCIFCSVDEGRFSKTRLVDYIVDPDYLLEEFRKVAEFKGKGVEAHIDGQGEPTLYPYLVDFVRGLKEVREVEIVSMQTNGVLLSEKIVDDLEGYMDRINLSISALTQDVANKLYGVRYPLKMVLSIAEYIANSKIDLHIAPVWLPGYNDDEIPKIIEWALEIGAGKRFPPLGIQKYIPHRHGRKPKVKVMTFKEFYDKLRELEKEYGVKLVLSPEDFGIEKRPRMPQPIRKGEIYNAQIVLPGRMKGERLCIVKDRLVSVLTDREVGEFVKIRITREKDGIFAGVVI</sequence>
<organism evidence="6 7">
    <name type="scientific">Archaeoglobus profundus (strain DSM 5631 / JCM 9629 / NBRC 100127 / Av18)</name>
    <dbReference type="NCBI Taxonomy" id="572546"/>
    <lineage>
        <taxon>Archaea</taxon>
        <taxon>Methanobacteriati</taxon>
        <taxon>Methanobacteriota</taxon>
        <taxon>Archaeoglobi</taxon>
        <taxon>Archaeoglobales</taxon>
        <taxon>Archaeoglobaceae</taxon>
        <taxon>Archaeoglobus</taxon>
    </lineage>
</organism>
<evidence type="ECO:0000256" key="2">
    <source>
        <dbReference type="ARBA" id="ARBA00022723"/>
    </source>
</evidence>
<dbReference type="InterPro" id="IPR013785">
    <property type="entry name" value="Aldolase_TIM"/>
</dbReference>
<dbReference type="SFLD" id="SFLDG01110">
    <property type="entry name" value="Uncharacterised_Radical_SAM_Su"/>
    <property type="match status" value="1"/>
</dbReference>
<dbReference type="InterPro" id="IPR050377">
    <property type="entry name" value="Radical_SAM_PqqE_MftC-like"/>
</dbReference>
<dbReference type="Proteomes" id="UP000001901">
    <property type="component" value="Chromosome"/>
</dbReference>
<dbReference type="PaxDb" id="572546-Arcpr_1437"/>
<evidence type="ECO:0000313" key="7">
    <source>
        <dbReference type="Proteomes" id="UP000001901"/>
    </source>
</evidence>
<keyword evidence="3" id="KW-0408">Iron</keyword>
<dbReference type="eggNOG" id="arCOG00951">
    <property type="taxonomic scope" value="Archaea"/>
</dbReference>
<dbReference type="Pfam" id="PF04055">
    <property type="entry name" value="Radical_SAM"/>
    <property type="match status" value="1"/>
</dbReference>
<dbReference type="GO" id="GO:0051536">
    <property type="term" value="F:iron-sulfur cluster binding"/>
    <property type="evidence" value="ECO:0007669"/>
    <property type="project" value="UniProtKB-KW"/>
</dbReference>
<proteinExistence type="predicted"/>
<dbReference type="PANTHER" id="PTHR11228:SF35">
    <property type="entry name" value="MOLYBDENUM COFACTOR BIOSYNTHESIS PROTEIN A-RELATED"/>
    <property type="match status" value="1"/>
</dbReference>
<dbReference type="CDD" id="cd01335">
    <property type="entry name" value="Radical_SAM"/>
    <property type="match status" value="1"/>
</dbReference>
<dbReference type="EMBL" id="CP001857">
    <property type="protein sequence ID" value="ADB58485.1"/>
    <property type="molecule type" value="Genomic_DNA"/>
</dbReference>
<dbReference type="SMART" id="SM00729">
    <property type="entry name" value="Elp3"/>
    <property type="match status" value="1"/>
</dbReference>
<dbReference type="GeneID" id="8740126"/>
<evidence type="ECO:0000256" key="4">
    <source>
        <dbReference type="ARBA" id="ARBA00023014"/>
    </source>
</evidence>
<evidence type="ECO:0000256" key="1">
    <source>
        <dbReference type="ARBA" id="ARBA00022691"/>
    </source>
</evidence>
<dbReference type="Gene3D" id="3.20.20.70">
    <property type="entry name" value="Aldolase class I"/>
    <property type="match status" value="1"/>
</dbReference>
<dbReference type="GO" id="GO:0003824">
    <property type="term" value="F:catalytic activity"/>
    <property type="evidence" value="ECO:0007669"/>
    <property type="project" value="InterPro"/>
</dbReference>
<keyword evidence="7" id="KW-1185">Reference proteome</keyword>
<evidence type="ECO:0000259" key="5">
    <source>
        <dbReference type="PROSITE" id="PS51918"/>
    </source>
</evidence>
<dbReference type="GO" id="GO:0046872">
    <property type="term" value="F:metal ion binding"/>
    <property type="evidence" value="ECO:0007669"/>
    <property type="project" value="UniProtKB-KW"/>
</dbReference>
<name>D2REE1_ARCPA</name>
<dbReference type="HOGENOM" id="CLU_048071_0_0_2"/>
<dbReference type="SFLD" id="SFLDS00029">
    <property type="entry name" value="Radical_SAM"/>
    <property type="match status" value="1"/>
</dbReference>
<dbReference type="AlphaFoldDB" id="D2REE1"/>
<feature type="domain" description="Radical SAM core" evidence="5">
    <location>
        <begin position="77"/>
        <end position="304"/>
    </location>
</feature>
<protein>
    <submittedName>
        <fullName evidence="6">Radical SAM domain protein</fullName>
    </submittedName>
</protein>
<keyword evidence="1" id="KW-0949">S-adenosyl-L-methionine</keyword>
<keyword evidence="4" id="KW-0411">Iron-sulfur</keyword>
<dbReference type="InterPro" id="IPR058240">
    <property type="entry name" value="rSAM_sf"/>
</dbReference>
<evidence type="ECO:0000313" key="6">
    <source>
        <dbReference type="EMBL" id="ADB58485.1"/>
    </source>
</evidence>
<dbReference type="STRING" id="572546.Arcpr_1437"/>